<proteinExistence type="predicted"/>
<keyword evidence="2" id="KW-1185">Reference proteome</keyword>
<gene>
    <name evidence="1" type="ORF">M5X19_00380</name>
</gene>
<reference evidence="1 2" key="1">
    <citation type="submission" date="2022-05" db="EMBL/GenBank/DDBJ databases">
        <title>Genome Sequencing of Bee-Associated Microbes.</title>
        <authorList>
            <person name="Dunlap C."/>
        </authorList>
    </citation>
    <scope>NUCLEOTIDE SEQUENCE [LARGE SCALE GENOMIC DNA]</scope>
    <source>
        <strain evidence="1 2">NRRL B-14421</strain>
    </source>
</reference>
<comment type="caution">
    <text evidence="1">The sequence shown here is derived from an EMBL/GenBank/DDBJ whole genome shotgun (WGS) entry which is preliminary data.</text>
</comment>
<dbReference type="EMBL" id="JAMDMX010000001">
    <property type="protein sequence ID" value="MCY9691390.1"/>
    <property type="molecule type" value="Genomic_DNA"/>
</dbReference>
<organism evidence="1 2">
    <name type="scientific">Paenibacillus alginolyticus</name>
    <dbReference type="NCBI Taxonomy" id="59839"/>
    <lineage>
        <taxon>Bacteria</taxon>
        <taxon>Bacillati</taxon>
        <taxon>Bacillota</taxon>
        <taxon>Bacilli</taxon>
        <taxon>Bacillales</taxon>
        <taxon>Paenibacillaceae</taxon>
        <taxon>Paenibacillus</taxon>
    </lineage>
</organism>
<evidence type="ECO:0000313" key="1">
    <source>
        <dbReference type="EMBL" id="MCY9691390.1"/>
    </source>
</evidence>
<accession>A0ABT4G5D9</accession>
<dbReference type="Proteomes" id="UP001527099">
    <property type="component" value="Unassembled WGS sequence"/>
</dbReference>
<protein>
    <submittedName>
        <fullName evidence="1">Uncharacterized protein</fullName>
    </submittedName>
</protein>
<dbReference type="RefSeq" id="WP_268613307.1">
    <property type="nucleotide sequence ID" value="NZ_JAMDMW010000114.1"/>
</dbReference>
<sequence>MDIGLQPPISAFSMIIFYSLQTDFGAVAELTNRAHAIVLIMRILEWLTNRSLVTLAKKRDLGLSFLQ</sequence>
<name>A0ABT4G5D9_9BACL</name>
<evidence type="ECO:0000313" key="2">
    <source>
        <dbReference type="Proteomes" id="UP001527099"/>
    </source>
</evidence>